<reference evidence="1" key="1">
    <citation type="submission" date="2023-11" db="EMBL/GenBank/DDBJ databases">
        <authorList>
            <person name="Poullet M."/>
        </authorList>
    </citation>
    <scope>NUCLEOTIDE SEQUENCE</scope>
    <source>
        <strain evidence="1">E1834</strain>
    </source>
</reference>
<organism evidence="1 2">
    <name type="scientific">Meloidogyne enterolobii</name>
    <name type="common">Root-knot nematode worm</name>
    <name type="synonym">Meloidogyne mayaguensis</name>
    <dbReference type="NCBI Taxonomy" id="390850"/>
    <lineage>
        <taxon>Eukaryota</taxon>
        <taxon>Metazoa</taxon>
        <taxon>Ecdysozoa</taxon>
        <taxon>Nematoda</taxon>
        <taxon>Chromadorea</taxon>
        <taxon>Rhabditida</taxon>
        <taxon>Tylenchina</taxon>
        <taxon>Tylenchomorpha</taxon>
        <taxon>Tylenchoidea</taxon>
        <taxon>Meloidogynidae</taxon>
        <taxon>Meloidogyninae</taxon>
        <taxon>Meloidogyne</taxon>
    </lineage>
</organism>
<proteinExistence type="predicted"/>
<gene>
    <name evidence="1" type="ORF">MENTE1834_LOCUS40181</name>
</gene>
<comment type="caution">
    <text evidence="1">The sequence shown here is derived from an EMBL/GenBank/DDBJ whole genome shotgun (WGS) entry which is preliminary data.</text>
</comment>
<protein>
    <submittedName>
        <fullName evidence="1">Uncharacterized protein</fullName>
    </submittedName>
</protein>
<sequence length="61" mass="7199">MEEVEGRELVGVVGRDLATINNNNKYSLLLLMFVWIRIAILILIMKNLCCFLIFEKGFFWF</sequence>
<dbReference type="Proteomes" id="UP001497535">
    <property type="component" value="Unassembled WGS sequence"/>
</dbReference>
<evidence type="ECO:0000313" key="1">
    <source>
        <dbReference type="EMBL" id="CAK5092642.1"/>
    </source>
</evidence>
<dbReference type="EMBL" id="CAVMJV010000093">
    <property type="protein sequence ID" value="CAK5092642.1"/>
    <property type="molecule type" value="Genomic_DNA"/>
</dbReference>
<evidence type="ECO:0000313" key="2">
    <source>
        <dbReference type="Proteomes" id="UP001497535"/>
    </source>
</evidence>
<keyword evidence="2" id="KW-1185">Reference proteome</keyword>
<accession>A0ACB1ANG4</accession>
<name>A0ACB1ANG4_MELEN</name>